<dbReference type="STRING" id="5866.A0A061D7I0"/>
<dbReference type="OrthoDB" id="343414at2759"/>
<dbReference type="VEuPathDB" id="PiroplasmaDB:BBBOND_0100140"/>
<feature type="compositionally biased region" description="Basic and acidic residues" evidence="1">
    <location>
        <begin position="148"/>
        <end position="168"/>
    </location>
</feature>
<sequence length="339" mass="38214">MRAPMANVPQYAPIQEQPKEPEPNPEQEGFTTKLKLTIPDNFEVGVKSPADKTDPNMENWKASGIGRNDSPEEREFRSRPGNVDTDCYFMLIERKNENSAMLVPVSQYLMLDPVVTPRTNNSTAGPTLKSEIVVDARLRRLAKVDDLSGADDGARGRDGNAANRDSRQRVSKINWDYEGAPSDDEELYPQEEADEPDEDPLNQPHLSLYGHKLRSLLQQQAEREVDDELEAYSDDEEGSQVSAPGKQQRSSDASESQSSKKAKLEADKATSIEERVTTFLLENNGKVQVKSVLSHFNITAKNEDFRLIQTVIQKRCTMSVEEKDNRKIKFIALKPEFMK</sequence>
<dbReference type="Proteomes" id="UP000033188">
    <property type="component" value="Chromosome 1"/>
</dbReference>
<dbReference type="AlphaFoldDB" id="A0A061D7I0"/>
<dbReference type="KEGG" id="bbig:BBBOND_0100140"/>
<name>A0A061D7I0_BABBI</name>
<reference evidence="3" key="1">
    <citation type="journal article" date="2014" name="Nucleic Acids Res.">
        <title>The evolutionary dynamics of variant antigen genes in Babesia reveal a history of genomic innovation underlying host-parasite interaction.</title>
        <authorList>
            <person name="Jackson A.P."/>
            <person name="Otto T.D."/>
            <person name="Darby A."/>
            <person name="Ramaprasad A."/>
            <person name="Xia D."/>
            <person name="Echaide I.E."/>
            <person name="Farber M."/>
            <person name="Gahlot S."/>
            <person name="Gamble J."/>
            <person name="Gupta D."/>
            <person name="Gupta Y."/>
            <person name="Jackson L."/>
            <person name="Malandrin L."/>
            <person name="Malas T.B."/>
            <person name="Moussa E."/>
            <person name="Nair M."/>
            <person name="Reid A.J."/>
            <person name="Sanders M."/>
            <person name="Sharma J."/>
            <person name="Tracey A."/>
            <person name="Quail M.A."/>
            <person name="Weir W."/>
            <person name="Wastling J.M."/>
            <person name="Hall N."/>
            <person name="Willadsen P."/>
            <person name="Lingelbach K."/>
            <person name="Shiels B."/>
            <person name="Tait A."/>
            <person name="Berriman M."/>
            <person name="Allred D.R."/>
            <person name="Pain A."/>
        </authorList>
    </citation>
    <scope>NUCLEOTIDE SEQUENCE [LARGE SCALE GENOMIC DNA]</scope>
    <source>
        <strain evidence="3">Bond</strain>
    </source>
</reference>
<evidence type="ECO:0000313" key="2">
    <source>
        <dbReference type="EMBL" id="CDR93685.1"/>
    </source>
</evidence>
<dbReference type="RefSeq" id="XP_012765871.1">
    <property type="nucleotide sequence ID" value="XM_012910417.1"/>
</dbReference>
<organism evidence="2 3">
    <name type="scientific">Babesia bigemina</name>
    <dbReference type="NCBI Taxonomy" id="5866"/>
    <lineage>
        <taxon>Eukaryota</taxon>
        <taxon>Sar</taxon>
        <taxon>Alveolata</taxon>
        <taxon>Apicomplexa</taxon>
        <taxon>Aconoidasida</taxon>
        <taxon>Piroplasmida</taxon>
        <taxon>Babesiidae</taxon>
        <taxon>Babesia</taxon>
    </lineage>
</organism>
<dbReference type="EMBL" id="LK391707">
    <property type="protein sequence ID" value="CDR93685.1"/>
    <property type="molecule type" value="Genomic_DNA"/>
</dbReference>
<accession>A0A061D7I0</accession>
<keyword evidence="3" id="KW-1185">Reference proteome</keyword>
<feature type="region of interest" description="Disordered" evidence="1">
    <location>
        <begin position="1"/>
        <end position="80"/>
    </location>
</feature>
<dbReference type="GeneID" id="24562226"/>
<feature type="compositionally biased region" description="Basic and acidic residues" evidence="1">
    <location>
        <begin position="69"/>
        <end position="78"/>
    </location>
</feature>
<feature type="compositionally biased region" description="Low complexity" evidence="1">
    <location>
        <begin position="247"/>
        <end position="259"/>
    </location>
</feature>
<feature type="compositionally biased region" description="Acidic residues" evidence="1">
    <location>
        <begin position="181"/>
        <end position="200"/>
    </location>
</feature>
<gene>
    <name evidence="2" type="ORF">BBBOND_0100140</name>
</gene>
<evidence type="ECO:0000313" key="3">
    <source>
        <dbReference type="Proteomes" id="UP000033188"/>
    </source>
</evidence>
<feature type="region of interest" description="Disordered" evidence="1">
    <location>
        <begin position="220"/>
        <end position="268"/>
    </location>
</feature>
<dbReference type="OMA" id="MRAPMAN"/>
<protein>
    <recommendedName>
        <fullName evidence="4">Transcription initiation factor IIF subunit alpha</fullName>
    </recommendedName>
</protein>
<feature type="compositionally biased region" description="Acidic residues" evidence="1">
    <location>
        <begin position="224"/>
        <end position="238"/>
    </location>
</feature>
<feature type="region of interest" description="Disordered" evidence="1">
    <location>
        <begin position="148"/>
        <end position="206"/>
    </location>
</feature>
<evidence type="ECO:0008006" key="4">
    <source>
        <dbReference type="Google" id="ProtNLM"/>
    </source>
</evidence>
<proteinExistence type="predicted"/>
<evidence type="ECO:0000256" key="1">
    <source>
        <dbReference type="SAM" id="MobiDB-lite"/>
    </source>
</evidence>